<sequence length="45" mass="5142">MVKILTVQLNSEQQAEVRRRLVGMMQHRTSSDGNEPASKDQQRTS</sequence>
<dbReference type="EMBL" id="CP095749">
    <property type="protein sequence ID" value="WEB43630.1"/>
    <property type="molecule type" value="Genomic_DNA"/>
</dbReference>
<dbReference type="RefSeq" id="WP_275309975.1">
    <property type="nucleotide sequence ID" value="NZ_CP095749.1"/>
</dbReference>
<organism evidence="2 3">
    <name type="scientific">Streptomyces yunnanensis</name>
    <dbReference type="NCBI Taxonomy" id="156453"/>
    <lineage>
        <taxon>Bacteria</taxon>
        <taxon>Bacillati</taxon>
        <taxon>Actinomycetota</taxon>
        <taxon>Actinomycetes</taxon>
        <taxon>Kitasatosporales</taxon>
        <taxon>Streptomycetaceae</taxon>
        <taxon>Streptomyces</taxon>
    </lineage>
</organism>
<protein>
    <submittedName>
        <fullName evidence="2">Uncharacterized protein</fullName>
    </submittedName>
</protein>
<evidence type="ECO:0000313" key="2">
    <source>
        <dbReference type="EMBL" id="WEB43630.1"/>
    </source>
</evidence>
<feature type="region of interest" description="Disordered" evidence="1">
    <location>
        <begin position="24"/>
        <end position="45"/>
    </location>
</feature>
<proteinExistence type="predicted"/>
<reference evidence="2 3" key="1">
    <citation type="submission" date="2022-03" db="EMBL/GenBank/DDBJ databases">
        <title>Streptomyces yunnanensis P86,complete genome.</title>
        <authorList>
            <person name="Chen S."/>
            <person name="Zhang Q."/>
        </authorList>
    </citation>
    <scope>NUCLEOTIDE SEQUENCE [LARGE SCALE GENOMIC DNA]</scope>
    <source>
        <strain evidence="2 3">P86</strain>
    </source>
</reference>
<evidence type="ECO:0000256" key="1">
    <source>
        <dbReference type="SAM" id="MobiDB-lite"/>
    </source>
</evidence>
<accession>A0ABY8AF47</accession>
<evidence type="ECO:0000313" key="3">
    <source>
        <dbReference type="Proteomes" id="UP001218629"/>
    </source>
</evidence>
<gene>
    <name evidence="2" type="ORF">MOV08_33030</name>
</gene>
<name>A0ABY8AF47_9ACTN</name>
<keyword evidence="3" id="KW-1185">Reference proteome</keyword>
<dbReference type="Proteomes" id="UP001218629">
    <property type="component" value="Chromosome"/>
</dbReference>